<feature type="domain" description="Tify" evidence="4">
    <location>
        <begin position="341"/>
        <end position="395"/>
    </location>
</feature>
<evidence type="ECO:0000256" key="1">
    <source>
        <dbReference type="ARBA" id="ARBA00004123"/>
    </source>
</evidence>
<reference evidence="5" key="1">
    <citation type="submission" date="2023-03" db="EMBL/GenBank/DDBJ databases">
        <authorList>
            <person name="Julca I."/>
        </authorList>
    </citation>
    <scope>NUCLEOTIDE SEQUENCE</scope>
</reference>
<keyword evidence="2" id="KW-0539">Nucleus</keyword>
<name>A0AAV1CAC5_OLDCO</name>
<dbReference type="PANTHER" id="PTHR47025:SF9">
    <property type="entry name" value="PROTEIN, PUTATIVE-RELATED"/>
    <property type="match status" value="1"/>
</dbReference>
<evidence type="ECO:0000256" key="2">
    <source>
        <dbReference type="ARBA" id="ARBA00023242"/>
    </source>
</evidence>
<dbReference type="AlphaFoldDB" id="A0AAV1CAC5"/>
<evidence type="ECO:0000259" key="4">
    <source>
        <dbReference type="Pfam" id="PF16135"/>
    </source>
</evidence>
<feature type="region of interest" description="Disordered" evidence="3">
    <location>
        <begin position="98"/>
        <end position="119"/>
    </location>
</feature>
<evidence type="ECO:0000256" key="3">
    <source>
        <dbReference type="SAM" id="MobiDB-lite"/>
    </source>
</evidence>
<feature type="compositionally biased region" description="Polar residues" evidence="3">
    <location>
        <begin position="100"/>
        <end position="111"/>
    </location>
</feature>
<sequence>MSFHNKNFWLNGESVSLNDGMMNVQTSSKFEQKRTHQWDIPVHEFFSNKKQAVESIIRPVQAENVDISLWNNPSSCQSVSAFTDQLFDPESVGTCDLSDKTTSCSDSNNMNVGRAGGSDQFGNNSSVNLAMSRDIEHSICGMGKVNGNLVRDSGGGFSESVVHMAGRPIDQQYRKEAGRFSSTVPGYGREHESIFLINHSYHKPAEMAIGTSFDKRDDNSNFMAMVPNYVEGQATTISFEAETSDASVRLLSSSDLLIRQSLEKPAETHTQDNLMEPNENQGASVASLSNIADGALINKEQKKKIPTNNFPANVKSMLSTGIFDGVPVKYVSWSREKNLHGVIKGTGYLCGCKDCNQTKALNAYEFERHAGGKTKHPNNHIFFENGKSVYAAVQELKSTPQEMLFEAIEKLTGSSINQKNFRIWKASYQAATRELERIYGKEEAAKLL</sequence>
<dbReference type="GO" id="GO:0045944">
    <property type="term" value="P:positive regulation of transcription by RNA polymerase II"/>
    <property type="evidence" value="ECO:0007669"/>
    <property type="project" value="TreeGrafter"/>
</dbReference>
<dbReference type="GO" id="GO:0005634">
    <property type="term" value="C:nucleus"/>
    <property type="evidence" value="ECO:0007669"/>
    <property type="project" value="UniProtKB-SubCell"/>
</dbReference>
<evidence type="ECO:0000313" key="5">
    <source>
        <dbReference type="EMBL" id="CAI9092461.1"/>
    </source>
</evidence>
<dbReference type="EMBL" id="OX459118">
    <property type="protein sequence ID" value="CAI9092461.1"/>
    <property type="molecule type" value="Genomic_DNA"/>
</dbReference>
<organism evidence="5 6">
    <name type="scientific">Oldenlandia corymbosa var. corymbosa</name>
    <dbReference type="NCBI Taxonomy" id="529605"/>
    <lineage>
        <taxon>Eukaryota</taxon>
        <taxon>Viridiplantae</taxon>
        <taxon>Streptophyta</taxon>
        <taxon>Embryophyta</taxon>
        <taxon>Tracheophyta</taxon>
        <taxon>Spermatophyta</taxon>
        <taxon>Magnoliopsida</taxon>
        <taxon>eudicotyledons</taxon>
        <taxon>Gunneridae</taxon>
        <taxon>Pentapetalae</taxon>
        <taxon>asterids</taxon>
        <taxon>lamiids</taxon>
        <taxon>Gentianales</taxon>
        <taxon>Rubiaceae</taxon>
        <taxon>Rubioideae</taxon>
        <taxon>Spermacoceae</taxon>
        <taxon>Hedyotis-Oldenlandia complex</taxon>
        <taxon>Oldenlandia</taxon>
    </lineage>
</organism>
<proteinExistence type="predicted"/>
<gene>
    <name evidence="5" type="ORF">OLC1_LOCUS4125</name>
</gene>
<dbReference type="GO" id="GO:0003682">
    <property type="term" value="F:chromatin binding"/>
    <property type="evidence" value="ECO:0007669"/>
    <property type="project" value="TreeGrafter"/>
</dbReference>
<evidence type="ECO:0000313" key="6">
    <source>
        <dbReference type="Proteomes" id="UP001161247"/>
    </source>
</evidence>
<protein>
    <submittedName>
        <fullName evidence="5">OLC1v1027701C1</fullName>
    </submittedName>
</protein>
<dbReference type="Proteomes" id="UP001161247">
    <property type="component" value="Chromosome 1"/>
</dbReference>
<accession>A0AAV1CAC5</accession>
<dbReference type="PANTHER" id="PTHR47025">
    <property type="entry name" value="AUTOIMMUNE REGULATOR"/>
    <property type="match status" value="1"/>
</dbReference>
<dbReference type="GO" id="GO:0000977">
    <property type="term" value="F:RNA polymerase II transcription regulatory region sequence-specific DNA binding"/>
    <property type="evidence" value="ECO:0007669"/>
    <property type="project" value="TreeGrafter"/>
</dbReference>
<dbReference type="GO" id="GO:0042393">
    <property type="term" value="F:histone binding"/>
    <property type="evidence" value="ECO:0007669"/>
    <property type="project" value="TreeGrafter"/>
</dbReference>
<comment type="subcellular location">
    <subcellularLocation>
        <location evidence="1">Nucleus</location>
    </subcellularLocation>
</comment>
<dbReference type="InterPro" id="IPR032308">
    <property type="entry name" value="TDBD"/>
</dbReference>
<dbReference type="Pfam" id="PF16135">
    <property type="entry name" value="TDBD"/>
    <property type="match status" value="1"/>
</dbReference>
<keyword evidence="6" id="KW-1185">Reference proteome</keyword>